<name>X1G378_9ZZZZ</name>
<evidence type="ECO:0000313" key="2">
    <source>
        <dbReference type="EMBL" id="GAH39265.1"/>
    </source>
</evidence>
<reference evidence="2" key="1">
    <citation type="journal article" date="2014" name="Front. Microbiol.">
        <title>High frequency of phylogenetically diverse reductive dehalogenase-homologous genes in deep subseafloor sedimentary metagenomes.</title>
        <authorList>
            <person name="Kawai M."/>
            <person name="Futagami T."/>
            <person name="Toyoda A."/>
            <person name="Takaki Y."/>
            <person name="Nishi S."/>
            <person name="Hori S."/>
            <person name="Arai W."/>
            <person name="Tsubouchi T."/>
            <person name="Morono Y."/>
            <person name="Uchiyama I."/>
            <person name="Ito T."/>
            <person name="Fujiyama A."/>
            <person name="Inagaki F."/>
            <person name="Takami H."/>
        </authorList>
    </citation>
    <scope>NUCLEOTIDE SEQUENCE</scope>
    <source>
        <strain evidence="2">Expedition CK06-06</strain>
    </source>
</reference>
<dbReference type="AlphaFoldDB" id="X1G378"/>
<dbReference type="PANTHER" id="PTHR43875">
    <property type="entry name" value="MALTODEXTRIN IMPORT ATP-BINDING PROTEIN MSMX"/>
    <property type="match status" value="1"/>
</dbReference>
<sequence length="102" mass="11753">DRKPAQLSGGQQQRVALCRALIKKPDILLLDEPLSNLDAKLRTLMRAELKRLQRRLGITTIFVTHDQVEAMTMSDKIALLQLGELQQYSSSDELYNRNKYLR</sequence>
<dbReference type="Gene3D" id="3.40.50.300">
    <property type="entry name" value="P-loop containing nucleotide triphosphate hydrolases"/>
    <property type="match status" value="1"/>
</dbReference>
<dbReference type="SUPFAM" id="SSF52540">
    <property type="entry name" value="P-loop containing nucleoside triphosphate hydrolases"/>
    <property type="match status" value="1"/>
</dbReference>
<organism evidence="2">
    <name type="scientific">marine sediment metagenome</name>
    <dbReference type="NCBI Taxonomy" id="412755"/>
    <lineage>
        <taxon>unclassified sequences</taxon>
        <taxon>metagenomes</taxon>
        <taxon>ecological metagenomes</taxon>
    </lineage>
</organism>
<feature type="non-terminal residue" evidence="2">
    <location>
        <position position="1"/>
    </location>
</feature>
<dbReference type="PANTHER" id="PTHR43875:SF1">
    <property type="entry name" value="OSMOPROTECTIVE COMPOUNDS UPTAKE ATP-BINDING PROTEIN GGTA"/>
    <property type="match status" value="1"/>
</dbReference>
<dbReference type="InterPro" id="IPR027417">
    <property type="entry name" value="P-loop_NTPase"/>
</dbReference>
<dbReference type="GO" id="GO:0055052">
    <property type="term" value="C:ATP-binding cassette (ABC) transporter complex, substrate-binding subunit-containing"/>
    <property type="evidence" value="ECO:0007669"/>
    <property type="project" value="TreeGrafter"/>
</dbReference>
<dbReference type="Pfam" id="PF00005">
    <property type="entry name" value="ABC_tran"/>
    <property type="match status" value="1"/>
</dbReference>
<proteinExistence type="predicted"/>
<protein>
    <recommendedName>
        <fullName evidence="1">ABC transporter domain-containing protein</fullName>
    </recommendedName>
</protein>
<dbReference type="EMBL" id="BARU01005638">
    <property type="protein sequence ID" value="GAH39265.1"/>
    <property type="molecule type" value="Genomic_DNA"/>
</dbReference>
<comment type="caution">
    <text evidence="2">The sequence shown here is derived from an EMBL/GenBank/DDBJ whole genome shotgun (WGS) entry which is preliminary data.</text>
</comment>
<feature type="domain" description="ABC transporter" evidence="1">
    <location>
        <begin position="2"/>
        <end position="34"/>
    </location>
</feature>
<dbReference type="InterPro" id="IPR047641">
    <property type="entry name" value="ABC_transpr_MalK/UgpC-like"/>
</dbReference>
<dbReference type="GO" id="GO:0005524">
    <property type="term" value="F:ATP binding"/>
    <property type="evidence" value="ECO:0007669"/>
    <property type="project" value="InterPro"/>
</dbReference>
<accession>X1G378</accession>
<gene>
    <name evidence="2" type="ORF">S03H2_11018</name>
</gene>
<dbReference type="InterPro" id="IPR003439">
    <property type="entry name" value="ABC_transporter-like_ATP-bd"/>
</dbReference>
<evidence type="ECO:0000259" key="1">
    <source>
        <dbReference type="Pfam" id="PF00005"/>
    </source>
</evidence>
<dbReference type="GO" id="GO:0016887">
    <property type="term" value="F:ATP hydrolysis activity"/>
    <property type="evidence" value="ECO:0007669"/>
    <property type="project" value="InterPro"/>
</dbReference>